<dbReference type="RefSeq" id="WP_011605886.1">
    <property type="nucleotide sequence ID" value="NC_008278.1"/>
</dbReference>
<dbReference type="InterPro" id="IPR001753">
    <property type="entry name" value="Enoyl-CoA_hydra/iso"/>
</dbReference>
<dbReference type="EC" id="4.2.1.17" evidence="2"/>
<dbReference type="AlphaFoldDB" id="Q0RGH5"/>
<comment type="similarity">
    <text evidence="1">Belongs to the enoyl-CoA hydratase/isomerase family.</text>
</comment>
<evidence type="ECO:0000313" key="2">
    <source>
        <dbReference type="EMBL" id="CAJ63412.1"/>
    </source>
</evidence>
<dbReference type="CDD" id="cd06558">
    <property type="entry name" value="crotonase-like"/>
    <property type="match status" value="1"/>
</dbReference>
<organism evidence="2 3">
    <name type="scientific">Frankia alni (strain DSM 45986 / CECT 9034 / ACN14a)</name>
    <dbReference type="NCBI Taxonomy" id="326424"/>
    <lineage>
        <taxon>Bacteria</taxon>
        <taxon>Bacillati</taxon>
        <taxon>Actinomycetota</taxon>
        <taxon>Actinomycetes</taxon>
        <taxon>Frankiales</taxon>
        <taxon>Frankiaceae</taxon>
        <taxon>Frankia</taxon>
    </lineage>
</organism>
<dbReference type="InterPro" id="IPR029045">
    <property type="entry name" value="ClpP/crotonase-like_dom_sf"/>
</dbReference>
<proteinExistence type="inferred from homology"/>
<accession>Q0RGH5</accession>
<dbReference type="PANTHER" id="PTHR43802">
    <property type="entry name" value="ENOYL-COA HYDRATASE"/>
    <property type="match status" value="1"/>
</dbReference>
<dbReference type="SUPFAM" id="SSF52096">
    <property type="entry name" value="ClpP/crotonase"/>
    <property type="match status" value="1"/>
</dbReference>
<dbReference type="EMBL" id="CT573213">
    <property type="protein sequence ID" value="CAJ63412.1"/>
    <property type="molecule type" value="Genomic_DNA"/>
</dbReference>
<evidence type="ECO:0000313" key="3">
    <source>
        <dbReference type="Proteomes" id="UP000000657"/>
    </source>
</evidence>
<keyword evidence="3" id="KW-1185">Reference proteome</keyword>
<dbReference type="GO" id="GO:0004300">
    <property type="term" value="F:enoyl-CoA hydratase activity"/>
    <property type="evidence" value="ECO:0007669"/>
    <property type="project" value="UniProtKB-EC"/>
</dbReference>
<gene>
    <name evidence="2" type="ordered locus">FRAAL4771</name>
</gene>
<dbReference type="NCBIfam" id="NF004840">
    <property type="entry name" value="PRK06190.1"/>
    <property type="match status" value="1"/>
</dbReference>
<evidence type="ECO:0000256" key="1">
    <source>
        <dbReference type="ARBA" id="ARBA00005254"/>
    </source>
</evidence>
<dbReference type="PANTHER" id="PTHR43802:SF1">
    <property type="entry name" value="IP11341P-RELATED"/>
    <property type="match status" value="1"/>
</dbReference>
<keyword evidence="2" id="KW-0456">Lyase</keyword>
<dbReference type="eggNOG" id="COG1024">
    <property type="taxonomic scope" value="Bacteria"/>
</dbReference>
<sequence>MVDADPGTGELLVERVDGVAVLTLHRPKARNALTARLIRTLRAALAAADADDAVDVVVLTGADPAFCAGLDLGEVAGSGENLRLAQTRPGDAGPPPGLPWEPTGKPLIGAINGPAITGGFELALHCDILIASQRAAFADTHTRVGVLPSWGMSVLLPRAVGERRALRMSLSGEFLDPVAARDAGLVSEVVPHDDLLPAAHRLAQRIRASDPATRVAFLASARAIAAQGTADALAAESRAAAAWLERGFDAGGVAGRRAGIVAGNRGQLTAAPAAPAAPAASGSGDAG</sequence>
<dbReference type="STRING" id="326424.FRAAL4771"/>
<protein>
    <submittedName>
        <fullName evidence="2">Enoyl-CoA hydratase/isomerase family protein</fullName>
        <ecNumber evidence="2">4.2.1.17</ecNumber>
    </submittedName>
</protein>
<dbReference type="KEGG" id="fal:FRAAL4771"/>
<reference evidence="2 3" key="1">
    <citation type="journal article" date="2007" name="Genome Res.">
        <title>Genome characteristics of facultatively symbiotic Frankia sp. strains reflect host range and host plant biogeography.</title>
        <authorList>
            <person name="Normand P."/>
            <person name="Lapierre P."/>
            <person name="Tisa L.S."/>
            <person name="Gogarten J.P."/>
            <person name="Alloisio N."/>
            <person name="Bagnarol E."/>
            <person name="Bassi C.A."/>
            <person name="Berry A.M."/>
            <person name="Bickhart D.M."/>
            <person name="Choisne N."/>
            <person name="Couloux A."/>
            <person name="Cournoyer B."/>
            <person name="Cruveiller S."/>
            <person name="Daubin V."/>
            <person name="Demange N."/>
            <person name="Francino M.P."/>
            <person name="Goltsman E."/>
            <person name="Huang Y."/>
            <person name="Kopp O.R."/>
            <person name="Labarre L."/>
            <person name="Lapidus A."/>
            <person name="Lavire C."/>
            <person name="Marechal J."/>
            <person name="Martinez M."/>
            <person name="Mastronunzio J.E."/>
            <person name="Mullin B.C."/>
            <person name="Niemann J."/>
            <person name="Pujic P."/>
            <person name="Rawnsley T."/>
            <person name="Rouy Z."/>
            <person name="Schenowitz C."/>
            <person name="Sellstedt A."/>
            <person name="Tavares F."/>
            <person name="Tomkins J.P."/>
            <person name="Vallenet D."/>
            <person name="Valverde C."/>
            <person name="Wall L.G."/>
            <person name="Wang Y."/>
            <person name="Medigue C."/>
            <person name="Benson D.R."/>
        </authorList>
    </citation>
    <scope>NUCLEOTIDE SEQUENCE [LARGE SCALE GENOMIC DNA]</scope>
    <source>
        <strain evidence="3">DSM 45986 / CECT 9034 / ACN14a</strain>
    </source>
</reference>
<dbReference type="OrthoDB" id="8452484at2"/>
<name>Q0RGH5_FRAAA</name>
<dbReference type="GO" id="GO:0016853">
    <property type="term" value="F:isomerase activity"/>
    <property type="evidence" value="ECO:0007669"/>
    <property type="project" value="UniProtKB-KW"/>
</dbReference>
<dbReference type="HOGENOM" id="CLU_009834_7_4_11"/>
<dbReference type="Pfam" id="PF00378">
    <property type="entry name" value="ECH_1"/>
    <property type="match status" value="1"/>
</dbReference>
<dbReference type="Gene3D" id="3.90.226.10">
    <property type="entry name" value="2-enoyl-CoA Hydratase, Chain A, domain 1"/>
    <property type="match status" value="1"/>
</dbReference>
<dbReference type="Proteomes" id="UP000000657">
    <property type="component" value="Chromosome"/>
</dbReference>